<dbReference type="EMBL" id="JBIMZQ010000060">
    <property type="protein sequence ID" value="KAL3657871.1"/>
    <property type="molecule type" value="Genomic_DNA"/>
</dbReference>
<comment type="caution">
    <text evidence="6">The sequence shown here is derived from an EMBL/GenBank/DDBJ whole genome shotgun (WGS) entry which is preliminary data.</text>
</comment>
<dbReference type="PANTHER" id="PTHR11959:SF1">
    <property type="entry name" value="4-HYDROXYPHENYLPYRUVATE DIOXYGENASE"/>
    <property type="match status" value="1"/>
</dbReference>
<evidence type="ECO:0000313" key="6">
    <source>
        <dbReference type="EMBL" id="KAL3657871.1"/>
    </source>
</evidence>
<dbReference type="Pfam" id="PF00903">
    <property type="entry name" value="Glyoxalase"/>
    <property type="match status" value="1"/>
</dbReference>
<dbReference type="InterPro" id="IPR029068">
    <property type="entry name" value="Glyas_Bleomycin-R_OHBP_Dase"/>
</dbReference>
<dbReference type="AlphaFoldDB" id="A0ABD3EUL8"/>
<evidence type="ECO:0000259" key="5">
    <source>
        <dbReference type="Pfam" id="PF00903"/>
    </source>
</evidence>
<dbReference type="SUPFAM" id="SSF54593">
    <property type="entry name" value="Glyoxalase/Bleomycin resistance protein/Dihydroxybiphenyl dioxygenase"/>
    <property type="match status" value="1"/>
</dbReference>
<name>A0ABD3EUL8_9STRA</name>
<organism evidence="6 7">
    <name type="scientific">Phytophthora oleae</name>
    <dbReference type="NCBI Taxonomy" id="2107226"/>
    <lineage>
        <taxon>Eukaryota</taxon>
        <taxon>Sar</taxon>
        <taxon>Stramenopiles</taxon>
        <taxon>Oomycota</taxon>
        <taxon>Peronosporomycetes</taxon>
        <taxon>Peronosporales</taxon>
        <taxon>Peronosporaceae</taxon>
        <taxon>Phytophthora</taxon>
    </lineage>
</organism>
<protein>
    <recommendedName>
        <fullName evidence="2">4-hydroxyphenylpyruvate dioxygenase</fullName>
        <ecNumber evidence="2">1.13.11.27</ecNumber>
    </recommendedName>
</protein>
<evidence type="ECO:0000256" key="3">
    <source>
        <dbReference type="ARBA" id="ARBA00022878"/>
    </source>
</evidence>
<keyword evidence="7" id="KW-1185">Reference proteome</keyword>
<dbReference type="Proteomes" id="UP001632037">
    <property type="component" value="Unassembled WGS sequence"/>
</dbReference>
<dbReference type="GO" id="GO:0003868">
    <property type="term" value="F:4-hydroxyphenylpyruvate dioxygenase activity"/>
    <property type="evidence" value="ECO:0007669"/>
    <property type="project" value="UniProtKB-EC"/>
</dbReference>
<evidence type="ECO:0000256" key="2">
    <source>
        <dbReference type="ARBA" id="ARBA00013222"/>
    </source>
</evidence>
<accession>A0ABD3EUL8</accession>
<dbReference type="GO" id="GO:0006559">
    <property type="term" value="P:L-phenylalanine catabolic process"/>
    <property type="evidence" value="ECO:0007669"/>
    <property type="project" value="UniProtKB-KW"/>
</dbReference>
<dbReference type="InterPro" id="IPR005956">
    <property type="entry name" value="4OHPhenylPyrv_dOase"/>
</dbReference>
<dbReference type="InterPro" id="IPR004360">
    <property type="entry name" value="Glyas_Fos-R_dOase_dom"/>
</dbReference>
<comment type="pathway">
    <text evidence="1">Amino-acid degradation; L-phenylalanine degradation; acetoacetate and fumarate from L-phenylalanine: step 3/6.</text>
</comment>
<reference evidence="6 7" key="1">
    <citation type="submission" date="2024-09" db="EMBL/GenBank/DDBJ databases">
        <title>Genome sequencing and assembly of Phytophthora oleae, isolate VK10A, causative agent of rot of olive drupes.</title>
        <authorList>
            <person name="Conti Taguali S."/>
            <person name="Riolo M."/>
            <person name="La Spada F."/>
            <person name="Cacciola S.O."/>
            <person name="Dionisio G."/>
        </authorList>
    </citation>
    <scope>NUCLEOTIDE SEQUENCE [LARGE SCALE GENOMIC DNA]</scope>
    <source>
        <strain evidence="6 7">VK10A</strain>
    </source>
</reference>
<dbReference type="Gene3D" id="3.10.180.10">
    <property type="entry name" value="2,3-Dihydroxybiphenyl 1,2-Dioxygenase, domain 1"/>
    <property type="match status" value="1"/>
</dbReference>
<gene>
    <name evidence="6" type="ORF">V7S43_017249</name>
</gene>
<dbReference type="EC" id="1.13.11.27" evidence="2"/>
<sequence>MERSLEKELDSGLNSMVLASDNKMVLLPMNEPIRHEAQESDPDVPGLQVLEQNVGAGLQHMALKTDDIFRALAEIQKRSFVGGFEFMPRPNKVYNTSRCRSVSVTL</sequence>
<evidence type="ECO:0000313" key="7">
    <source>
        <dbReference type="Proteomes" id="UP001632037"/>
    </source>
</evidence>
<evidence type="ECO:0000256" key="1">
    <source>
        <dbReference type="ARBA" id="ARBA00005162"/>
    </source>
</evidence>
<evidence type="ECO:0000256" key="4">
    <source>
        <dbReference type="ARBA" id="ARBA00023232"/>
    </source>
</evidence>
<keyword evidence="3" id="KW-0828">Tyrosine catabolism</keyword>
<feature type="domain" description="Glyoxalase/fosfomycin resistance/dioxygenase" evidence="5">
    <location>
        <begin position="9"/>
        <end position="98"/>
    </location>
</feature>
<keyword evidence="4" id="KW-0585">Phenylalanine catabolism</keyword>
<dbReference type="PANTHER" id="PTHR11959">
    <property type="entry name" value="4-HYDROXYPHENYLPYRUVATE DIOXYGENASE"/>
    <property type="match status" value="1"/>
</dbReference>
<proteinExistence type="predicted"/>
<dbReference type="GO" id="GO:0006572">
    <property type="term" value="P:L-tyrosine catabolic process"/>
    <property type="evidence" value="ECO:0007669"/>
    <property type="project" value="UniProtKB-KW"/>
</dbReference>